<dbReference type="PANTHER" id="PTHR47704:SF1">
    <property type="entry name" value="POTASSIUM TRANSPORTER KIMA"/>
    <property type="match status" value="1"/>
</dbReference>
<accession>A0ABQ5Q5F5</accession>
<gene>
    <name evidence="6" type="ORF">GETHPA_13910</name>
</gene>
<keyword evidence="4 5" id="KW-0472">Membrane</keyword>
<organism evidence="6 7">
    <name type="scientific">Geothrix rubra</name>
    <dbReference type="NCBI Taxonomy" id="2927977"/>
    <lineage>
        <taxon>Bacteria</taxon>
        <taxon>Pseudomonadati</taxon>
        <taxon>Acidobacteriota</taxon>
        <taxon>Holophagae</taxon>
        <taxon>Holophagales</taxon>
        <taxon>Holophagaceae</taxon>
        <taxon>Geothrix</taxon>
    </lineage>
</organism>
<keyword evidence="2 5" id="KW-0812">Transmembrane</keyword>
<feature type="transmembrane region" description="Helical" evidence="5">
    <location>
        <begin position="439"/>
        <end position="457"/>
    </location>
</feature>
<feature type="transmembrane region" description="Helical" evidence="5">
    <location>
        <begin position="463"/>
        <end position="481"/>
    </location>
</feature>
<keyword evidence="3 5" id="KW-1133">Transmembrane helix</keyword>
<feature type="transmembrane region" description="Helical" evidence="5">
    <location>
        <begin position="328"/>
        <end position="349"/>
    </location>
</feature>
<name>A0ABQ5Q5F5_9BACT</name>
<dbReference type="PANTHER" id="PTHR47704">
    <property type="entry name" value="POTASSIUM TRANSPORTER KIMA"/>
    <property type="match status" value="1"/>
</dbReference>
<protein>
    <submittedName>
        <fullName evidence="6">Amino acid permease</fullName>
    </submittedName>
</protein>
<dbReference type="Gene3D" id="1.20.1740.10">
    <property type="entry name" value="Amino acid/polyamine transporter I"/>
    <property type="match status" value="1"/>
</dbReference>
<dbReference type="Proteomes" id="UP001165089">
    <property type="component" value="Unassembled WGS sequence"/>
</dbReference>
<feature type="transmembrane region" description="Helical" evidence="5">
    <location>
        <begin position="227"/>
        <end position="249"/>
    </location>
</feature>
<keyword evidence="7" id="KW-1185">Reference proteome</keyword>
<feature type="transmembrane region" description="Helical" evidence="5">
    <location>
        <begin position="115"/>
        <end position="137"/>
    </location>
</feature>
<feature type="transmembrane region" description="Helical" evidence="5">
    <location>
        <begin position="270"/>
        <end position="289"/>
    </location>
</feature>
<evidence type="ECO:0000313" key="6">
    <source>
        <dbReference type="EMBL" id="GLH69858.1"/>
    </source>
</evidence>
<evidence type="ECO:0000256" key="3">
    <source>
        <dbReference type="ARBA" id="ARBA00022989"/>
    </source>
</evidence>
<feature type="transmembrane region" description="Helical" evidence="5">
    <location>
        <begin position="182"/>
        <end position="207"/>
    </location>
</feature>
<dbReference type="InterPro" id="IPR002293">
    <property type="entry name" value="AA/rel_permease1"/>
</dbReference>
<evidence type="ECO:0000256" key="4">
    <source>
        <dbReference type="ARBA" id="ARBA00023136"/>
    </source>
</evidence>
<feature type="transmembrane region" description="Helical" evidence="5">
    <location>
        <begin position="376"/>
        <end position="396"/>
    </location>
</feature>
<reference evidence="6 7" key="1">
    <citation type="journal article" date="2023" name="Antonie Van Leeuwenhoek">
        <title>Mesoterricola silvestris gen. nov., sp. nov., Mesoterricola sediminis sp. nov., Geothrix oryzae sp. nov., Geothrix edaphica sp. nov., Geothrix rubra sp. nov., and Geothrix limicola sp. nov., six novel members of Acidobacteriota isolated from soils.</title>
        <authorList>
            <person name="Itoh H."/>
            <person name="Sugisawa Y."/>
            <person name="Mise K."/>
            <person name="Xu Z."/>
            <person name="Kuniyasu M."/>
            <person name="Ushijima N."/>
            <person name="Kawano K."/>
            <person name="Kobayashi E."/>
            <person name="Shiratori Y."/>
            <person name="Masuda Y."/>
            <person name="Senoo K."/>
        </authorList>
    </citation>
    <scope>NUCLEOTIDE SEQUENCE [LARGE SCALE GENOMIC DNA]</scope>
    <source>
        <strain evidence="6 7">Red803</strain>
    </source>
</reference>
<dbReference type="RefSeq" id="WP_285723990.1">
    <property type="nucleotide sequence ID" value="NZ_BSDD01000002.1"/>
</dbReference>
<feature type="transmembrane region" description="Helical" evidence="5">
    <location>
        <begin position="402"/>
        <end position="427"/>
    </location>
</feature>
<evidence type="ECO:0000256" key="5">
    <source>
        <dbReference type="SAM" id="Phobius"/>
    </source>
</evidence>
<evidence type="ECO:0000256" key="2">
    <source>
        <dbReference type="ARBA" id="ARBA00022692"/>
    </source>
</evidence>
<dbReference type="InterPro" id="IPR053153">
    <property type="entry name" value="APC_K+_Transporter"/>
</dbReference>
<dbReference type="Pfam" id="PF13520">
    <property type="entry name" value="AA_permease_2"/>
    <property type="match status" value="1"/>
</dbReference>
<feature type="transmembrane region" description="Helical" evidence="5">
    <location>
        <begin position="143"/>
        <end position="170"/>
    </location>
</feature>
<comment type="caution">
    <text evidence="6">The sequence shown here is derived from an EMBL/GenBank/DDBJ whole genome shotgun (WGS) entry which is preliminary data.</text>
</comment>
<dbReference type="EMBL" id="BSDD01000002">
    <property type="protein sequence ID" value="GLH69858.1"/>
    <property type="molecule type" value="Genomic_DNA"/>
</dbReference>
<proteinExistence type="predicted"/>
<comment type="subcellular location">
    <subcellularLocation>
        <location evidence="1">Membrane</location>
        <topology evidence="1">Multi-pass membrane protein</topology>
    </subcellularLocation>
</comment>
<evidence type="ECO:0000313" key="7">
    <source>
        <dbReference type="Proteomes" id="UP001165089"/>
    </source>
</evidence>
<sequence>MLNLRRILLGRRLASEETHQTRISNPIALAVFSSDALSSVAYATQEIMAALSASVGHVLGATALAGAAGYAIFGWSIPVALGIVALLVILAISYRQTILAYPGGGGAYIVAMENLGDIAALTAGASLLLDYILTVAVSVSSGVAAITAAVPALSGHNVALTLAAIGFIALMNLRGIRESGSLFAVPTYGFVVGILGLLGYGVVRLLLGHVPSPVEVQQAADQGSRLAGLTMVWVFMRAYSAGCTALTGVEAISNGTTAFREPTGPNAAKTMIWMVGLLATMFLGITLLAHRFGVTYQHSADPSVVAETLLSKLNKAILGDVTHGFPKLVYYTVQGFTFAILVVAANTAFADFPRLAALQARDGFLPRQFASQGDRLVFSNGILILFVFSGVLVWLFHANTDVLLPLYAAGVFMGFTLSQTGMVVHWLKIRGTHWHAKAAINGLGALTAFIVLLDIAITKFIHGAWIVILLVPVLVVIHFNIRRHYVSVKSRLAASRTDAFLPTKHHALVLVNGIHRGVVQALLYGRLIAGDRVEALTVDLGSDGYHESPAMEKLRSDWTSYGMGVPLRCLHSPYRKVVEPILEEVDRIRLAEPELALTVILPEFVAPKWWQQFLHNQTAFRIKASLLLKPGIIVTSVPMHLPQ</sequence>
<feature type="transmembrane region" description="Helical" evidence="5">
    <location>
        <begin position="72"/>
        <end position="94"/>
    </location>
</feature>
<evidence type="ECO:0000256" key="1">
    <source>
        <dbReference type="ARBA" id="ARBA00004141"/>
    </source>
</evidence>